<protein>
    <recommendedName>
        <fullName evidence="4">Plac8 family protein</fullName>
    </recommendedName>
</protein>
<feature type="compositionally biased region" description="Low complexity" evidence="1">
    <location>
        <begin position="18"/>
        <end position="101"/>
    </location>
</feature>
<dbReference type="EMBL" id="CAWUHC010000034">
    <property type="protein sequence ID" value="CAK7221268.1"/>
    <property type="molecule type" value="Genomic_DNA"/>
</dbReference>
<dbReference type="NCBIfam" id="TIGR01571">
    <property type="entry name" value="A_thal_Cys_rich"/>
    <property type="match status" value="1"/>
</dbReference>
<evidence type="ECO:0000256" key="1">
    <source>
        <dbReference type="SAM" id="MobiDB-lite"/>
    </source>
</evidence>
<comment type="caution">
    <text evidence="2">The sequence shown here is derived from an EMBL/GenBank/DDBJ whole genome shotgun (WGS) entry which is preliminary data.</text>
</comment>
<accession>A0ABP0BNS4</accession>
<dbReference type="Pfam" id="PF04749">
    <property type="entry name" value="PLAC8"/>
    <property type="match status" value="1"/>
</dbReference>
<proteinExistence type="predicted"/>
<organism evidence="2 3">
    <name type="scientific">Sporothrix bragantina</name>
    <dbReference type="NCBI Taxonomy" id="671064"/>
    <lineage>
        <taxon>Eukaryota</taxon>
        <taxon>Fungi</taxon>
        <taxon>Dikarya</taxon>
        <taxon>Ascomycota</taxon>
        <taxon>Pezizomycotina</taxon>
        <taxon>Sordariomycetes</taxon>
        <taxon>Sordariomycetidae</taxon>
        <taxon>Ophiostomatales</taxon>
        <taxon>Ophiostomataceae</taxon>
        <taxon>Sporothrix</taxon>
    </lineage>
</organism>
<evidence type="ECO:0000313" key="2">
    <source>
        <dbReference type="EMBL" id="CAK7221268.1"/>
    </source>
</evidence>
<feature type="region of interest" description="Disordered" evidence="1">
    <location>
        <begin position="1"/>
        <end position="101"/>
    </location>
</feature>
<sequence>MADYKAPPQYSTPPPGQQSPYGGPSQYGSPAPQQAQAYPPQQQGVIQYGAPGQPQHPQYAQPQPQQFPQQQQQQQQPAPQHQYQAAAPMQRGVAPGGAASAPVGGAEWNASLMDCSPCDSCCLGTFLPCVLLGKTSDRMRDPTMQSADSMNSDCMVFTAIHCFTGCGWIYIMMKRGEIRERFGIAGSGGGDCCATYWCPCCALIQQDNEVKSRTQHMVNTQGYQAQAGMSMPQK</sequence>
<keyword evidence="3" id="KW-1185">Reference proteome</keyword>
<dbReference type="Proteomes" id="UP001642406">
    <property type="component" value="Unassembled WGS sequence"/>
</dbReference>
<evidence type="ECO:0008006" key="4">
    <source>
        <dbReference type="Google" id="ProtNLM"/>
    </source>
</evidence>
<reference evidence="2 3" key="1">
    <citation type="submission" date="2024-01" db="EMBL/GenBank/DDBJ databases">
        <authorList>
            <person name="Allen C."/>
            <person name="Tagirdzhanova G."/>
        </authorList>
    </citation>
    <scope>NUCLEOTIDE SEQUENCE [LARGE SCALE GENOMIC DNA]</scope>
</reference>
<dbReference type="InterPro" id="IPR006461">
    <property type="entry name" value="PLAC_motif_containing"/>
</dbReference>
<evidence type="ECO:0000313" key="3">
    <source>
        <dbReference type="Proteomes" id="UP001642406"/>
    </source>
</evidence>
<name>A0ABP0BNS4_9PEZI</name>
<dbReference type="PANTHER" id="PTHR15907">
    <property type="entry name" value="DUF614 FAMILY PROTEIN-RELATED"/>
    <property type="match status" value="1"/>
</dbReference>
<gene>
    <name evidence="2" type="ORF">SBRCBS47491_004470</name>
</gene>